<protein>
    <submittedName>
        <fullName evidence="2">DUF4282 domain-containing protein</fullName>
    </submittedName>
</protein>
<feature type="transmembrane region" description="Helical" evidence="1">
    <location>
        <begin position="42"/>
        <end position="65"/>
    </location>
</feature>
<keyword evidence="1" id="KW-0472">Membrane</keyword>
<evidence type="ECO:0000313" key="3">
    <source>
        <dbReference type="Proteomes" id="UP000664882"/>
    </source>
</evidence>
<dbReference type="InterPro" id="IPR025557">
    <property type="entry name" value="DUF4282"/>
</dbReference>
<organism evidence="2 3">
    <name type="scientific">Oceanisphaera pacifica</name>
    <dbReference type="NCBI Taxonomy" id="2818389"/>
    <lineage>
        <taxon>Bacteria</taxon>
        <taxon>Pseudomonadati</taxon>
        <taxon>Pseudomonadota</taxon>
        <taxon>Gammaproteobacteria</taxon>
        <taxon>Aeromonadales</taxon>
        <taxon>Aeromonadaceae</taxon>
        <taxon>Oceanisphaera</taxon>
    </lineage>
</organism>
<evidence type="ECO:0000313" key="2">
    <source>
        <dbReference type="EMBL" id="MBO1518719.1"/>
    </source>
</evidence>
<evidence type="ECO:0000256" key="1">
    <source>
        <dbReference type="SAM" id="Phobius"/>
    </source>
</evidence>
<accession>A0ABS3NDV1</accession>
<proteinExistence type="predicted"/>
<gene>
    <name evidence="2" type="ORF">J3U76_03545</name>
</gene>
<feature type="transmembrane region" description="Helical" evidence="1">
    <location>
        <begin position="15"/>
        <end position="36"/>
    </location>
</feature>
<dbReference type="Pfam" id="PF14110">
    <property type="entry name" value="DUF4282"/>
    <property type="match status" value="1"/>
</dbReference>
<comment type="caution">
    <text evidence="2">The sequence shown here is derived from an EMBL/GenBank/DDBJ whole genome shotgun (WGS) entry which is preliminary data.</text>
</comment>
<dbReference type="RefSeq" id="WP_208004451.1">
    <property type="nucleotide sequence ID" value="NZ_JAGDFX010000003.1"/>
</dbReference>
<keyword evidence="3" id="KW-1185">Reference proteome</keyword>
<sequence length="87" mass="9586">MRNLFFFDAMLTPKIITVVYWILLLSAVISGLGSMFTGYNGFTFGGFLTGLLIAAAGAVFARIWCELMIVLFKINGNLQKIADKQSD</sequence>
<keyword evidence="1" id="KW-1133">Transmembrane helix</keyword>
<reference evidence="2 3" key="1">
    <citation type="submission" date="2021-03" db="EMBL/GenBank/DDBJ databases">
        <title>Oceanisphaera sp. nov., isolated from the intestine.</title>
        <authorList>
            <person name="Zhao L.-H."/>
            <person name="Shi L.-F."/>
        </authorList>
    </citation>
    <scope>NUCLEOTIDE SEQUENCE [LARGE SCALE GENOMIC DNA]</scope>
    <source>
        <strain evidence="2 3">DM8</strain>
    </source>
</reference>
<name>A0ABS3NDV1_9GAMM</name>
<dbReference type="EMBL" id="JAGDFX010000003">
    <property type="protein sequence ID" value="MBO1518719.1"/>
    <property type="molecule type" value="Genomic_DNA"/>
</dbReference>
<keyword evidence="1" id="KW-0812">Transmembrane</keyword>
<dbReference type="Proteomes" id="UP000664882">
    <property type="component" value="Unassembled WGS sequence"/>
</dbReference>